<keyword evidence="6" id="KW-1185">Reference proteome</keyword>
<feature type="region of interest" description="Disordered" evidence="3">
    <location>
        <begin position="49"/>
        <end position="69"/>
    </location>
</feature>
<feature type="region of interest" description="Disordered" evidence="3">
    <location>
        <begin position="99"/>
        <end position="140"/>
    </location>
</feature>
<keyword evidence="2" id="KW-1184">Jasmonic acid signaling pathway</keyword>
<feature type="compositionally biased region" description="Low complexity" evidence="3">
    <location>
        <begin position="344"/>
        <end position="356"/>
    </location>
</feature>
<evidence type="ECO:0000256" key="3">
    <source>
        <dbReference type="SAM" id="MobiDB-lite"/>
    </source>
</evidence>
<gene>
    <name evidence="5" type="ORF">NE237_025772</name>
</gene>
<reference evidence="5" key="1">
    <citation type="journal article" date="2023" name="Plant J.">
        <title>The genome of the king protea, Protea cynaroides.</title>
        <authorList>
            <person name="Chang J."/>
            <person name="Duong T.A."/>
            <person name="Schoeman C."/>
            <person name="Ma X."/>
            <person name="Roodt D."/>
            <person name="Barker N."/>
            <person name="Li Z."/>
            <person name="Van de Peer Y."/>
            <person name="Mizrachi E."/>
        </authorList>
    </citation>
    <scope>NUCLEOTIDE SEQUENCE</scope>
    <source>
        <tissue evidence="5">Young leaves</tissue>
    </source>
</reference>
<feature type="region of interest" description="Disordered" evidence="3">
    <location>
        <begin position="344"/>
        <end position="421"/>
    </location>
</feature>
<dbReference type="PANTHER" id="PTHR33077:SF8">
    <property type="entry name" value="PROTEIN TIFY 8"/>
    <property type="match status" value="1"/>
</dbReference>
<keyword evidence="2" id="KW-0539">Nucleus</keyword>
<dbReference type="Proteomes" id="UP001141806">
    <property type="component" value="Unassembled WGS sequence"/>
</dbReference>
<evidence type="ECO:0000259" key="4">
    <source>
        <dbReference type="PROSITE" id="PS51320"/>
    </source>
</evidence>
<dbReference type="GO" id="GO:0031347">
    <property type="term" value="P:regulation of defense response"/>
    <property type="evidence" value="ECO:0007669"/>
    <property type="project" value="UniProtKB-UniRule"/>
</dbReference>
<dbReference type="InterPro" id="IPR010399">
    <property type="entry name" value="Tify_dom"/>
</dbReference>
<dbReference type="GO" id="GO:0009611">
    <property type="term" value="P:response to wounding"/>
    <property type="evidence" value="ECO:0007669"/>
    <property type="project" value="UniProtKB-UniRule"/>
</dbReference>
<dbReference type="GO" id="GO:0005634">
    <property type="term" value="C:nucleus"/>
    <property type="evidence" value="ECO:0007669"/>
    <property type="project" value="UniProtKB-SubCell"/>
</dbReference>
<comment type="caution">
    <text evidence="5">The sequence shown here is derived from an EMBL/GenBank/DDBJ whole genome shotgun (WGS) entry which is preliminary data.</text>
</comment>
<evidence type="ECO:0000256" key="1">
    <source>
        <dbReference type="ARBA" id="ARBA00008614"/>
    </source>
</evidence>
<dbReference type="PANTHER" id="PTHR33077">
    <property type="entry name" value="PROTEIN TIFY 4A-RELATED-RELATED"/>
    <property type="match status" value="1"/>
</dbReference>
<comment type="similarity">
    <text evidence="1 2">Belongs to the TIFY/JAZ family.</text>
</comment>
<evidence type="ECO:0000313" key="6">
    <source>
        <dbReference type="Proteomes" id="UP001141806"/>
    </source>
</evidence>
<protein>
    <recommendedName>
        <fullName evidence="2">Protein TIFY</fullName>
    </recommendedName>
    <alternativeName>
        <fullName evidence="2">Jasmonate ZIM domain-containing protein</fullName>
    </alternativeName>
</protein>
<dbReference type="GO" id="GO:2000022">
    <property type="term" value="P:regulation of jasmonic acid mediated signaling pathway"/>
    <property type="evidence" value="ECO:0007669"/>
    <property type="project" value="UniProtKB-UniRule"/>
</dbReference>
<dbReference type="PROSITE" id="PS51320">
    <property type="entry name" value="TIFY"/>
    <property type="match status" value="1"/>
</dbReference>
<dbReference type="SMART" id="SM00979">
    <property type="entry name" value="TIFY"/>
    <property type="match status" value="1"/>
</dbReference>
<accession>A0A9Q0H4V1</accession>
<name>A0A9Q0H4V1_9MAGN</name>
<comment type="subcellular location">
    <subcellularLocation>
        <location evidence="2">Nucleus</location>
    </subcellularLocation>
</comment>
<dbReference type="OrthoDB" id="1908882at2759"/>
<dbReference type="Pfam" id="PF06200">
    <property type="entry name" value="tify"/>
    <property type="match status" value="1"/>
</dbReference>
<dbReference type="AlphaFoldDB" id="A0A9Q0H4V1"/>
<dbReference type="EMBL" id="JAMYWD010000010">
    <property type="protein sequence ID" value="KAJ4958661.1"/>
    <property type="molecule type" value="Genomic_DNA"/>
</dbReference>
<feature type="compositionally biased region" description="Polar residues" evidence="3">
    <location>
        <begin position="396"/>
        <end position="409"/>
    </location>
</feature>
<proteinExistence type="inferred from homology"/>
<sequence length="518" mass="55512">MAVLMMASNNNNSSANNNNNTNNEAKHIFHDFLGMSCASDSPLLVPPKTSAFVGDTRPSEPSASASVSVGASSSAHAPVSAATSDLGSERQVGNQFEGVSFHGSRSDISGPEISNRFRKRSNADSTFMGSTRDRIPQTGLGSLENSHLMKVPRNGGGGERPRWSHDEELFFGMQPPRPTSTSIILQPPIGSRPDSVISKWERPMLMNAGSMMPMKTPLLNQTTPFADKVSSTKYREANTGPWRISQPAADEGSRTGIKGSGILSVITASGGLPERNSPGVLPSSSRPKSGPHIVDPESSNPMSRHGLMSAGRQMTIFYAGQAHVFDDVHPNKAELVMALAGSSGSSWSTTYSPKSSVQLPHAETFPPSGGNEMGKSSIPLSQDIRGRLSIPGSPSHGLSQGGRISTTKSDPPDLPSGVQQSGVVARNAIPQVSETDARSRRELLIKWTSCDSWSRMPSNQKLCQFVAAKLCQFVAAGTTYSSTLIGMISYISYWKRVFLIGIEEHIHFKVTQFRVSQV</sequence>
<feature type="region of interest" description="Disordered" evidence="3">
    <location>
        <begin position="268"/>
        <end position="306"/>
    </location>
</feature>
<feature type="domain" description="Tify" evidence="4">
    <location>
        <begin position="307"/>
        <end position="342"/>
    </location>
</feature>
<comment type="function">
    <text evidence="2">Repressor of jasmonate responses.</text>
</comment>
<evidence type="ECO:0000256" key="2">
    <source>
        <dbReference type="RuleBase" id="RU369065"/>
    </source>
</evidence>
<comment type="domain">
    <text evidence="2">The jas domain is required for interaction with COI1.</text>
</comment>
<feature type="compositionally biased region" description="Low complexity" evidence="3">
    <location>
        <begin position="59"/>
        <end position="69"/>
    </location>
</feature>
<dbReference type="InterPro" id="IPR040390">
    <property type="entry name" value="TIFY/JAZ"/>
</dbReference>
<evidence type="ECO:0000313" key="5">
    <source>
        <dbReference type="EMBL" id="KAJ4958661.1"/>
    </source>
</evidence>
<organism evidence="5 6">
    <name type="scientific">Protea cynaroides</name>
    <dbReference type="NCBI Taxonomy" id="273540"/>
    <lineage>
        <taxon>Eukaryota</taxon>
        <taxon>Viridiplantae</taxon>
        <taxon>Streptophyta</taxon>
        <taxon>Embryophyta</taxon>
        <taxon>Tracheophyta</taxon>
        <taxon>Spermatophyta</taxon>
        <taxon>Magnoliopsida</taxon>
        <taxon>Proteales</taxon>
        <taxon>Proteaceae</taxon>
        <taxon>Protea</taxon>
    </lineage>
</organism>